<feature type="compositionally biased region" description="Basic and acidic residues" evidence="1">
    <location>
        <begin position="279"/>
        <end position="297"/>
    </location>
</feature>
<gene>
    <name evidence="2" type="ORF">SLEP1_g29046</name>
</gene>
<accession>A0AAV5K6M6</accession>
<evidence type="ECO:0000313" key="2">
    <source>
        <dbReference type="EMBL" id="GKV18705.1"/>
    </source>
</evidence>
<evidence type="ECO:0000313" key="3">
    <source>
        <dbReference type="Proteomes" id="UP001054252"/>
    </source>
</evidence>
<protein>
    <submittedName>
        <fullName evidence="2">Uncharacterized protein</fullName>
    </submittedName>
</protein>
<sequence length="367" mass="41019">MSSEGTLSVGREGEMGNLSSSSSSSSSVGNESRTSVCGGSGVQEYSIIPTNILEVDDRRDRCYDEREKVVGEVIRYKSCWKGRGELGYLVENYDIPPHVLVKPTKTKEWACLTPKDHWMPLYVHYLATGLWFPILELLVALLKEYRIELTQLVPNGVRGGRRSSSLLMIRRGGEEMEELSKWKGKKLNPNKYQLGEVESLDRVGGELVDIMYLTNLEVVESSRIYGRSSLSGAIRLPEKRSKALTLGGLEERVEGGTLRPHQSGRARAEVGLSSKPRRRATEEEVATRKRQRVEKGKSSVPFTKQTLSFLESSKTATKRFINSHFPEVDLQRTRDEVALNGGAGVVRHALKIANLVNAMVVEFFNCL</sequence>
<dbReference type="Proteomes" id="UP001054252">
    <property type="component" value="Unassembled WGS sequence"/>
</dbReference>
<keyword evidence="3" id="KW-1185">Reference proteome</keyword>
<organism evidence="2 3">
    <name type="scientific">Rubroshorea leprosula</name>
    <dbReference type="NCBI Taxonomy" id="152421"/>
    <lineage>
        <taxon>Eukaryota</taxon>
        <taxon>Viridiplantae</taxon>
        <taxon>Streptophyta</taxon>
        <taxon>Embryophyta</taxon>
        <taxon>Tracheophyta</taxon>
        <taxon>Spermatophyta</taxon>
        <taxon>Magnoliopsida</taxon>
        <taxon>eudicotyledons</taxon>
        <taxon>Gunneridae</taxon>
        <taxon>Pentapetalae</taxon>
        <taxon>rosids</taxon>
        <taxon>malvids</taxon>
        <taxon>Malvales</taxon>
        <taxon>Dipterocarpaceae</taxon>
        <taxon>Rubroshorea</taxon>
    </lineage>
</organism>
<feature type="region of interest" description="Disordered" evidence="1">
    <location>
        <begin position="256"/>
        <end position="297"/>
    </location>
</feature>
<comment type="caution">
    <text evidence="2">The sequence shown here is derived from an EMBL/GenBank/DDBJ whole genome shotgun (WGS) entry which is preliminary data.</text>
</comment>
<feature type="region of interest" description="Disordered" evidence="1">
    <location>
        <begin position="1"/>
        <end position="37"/>
    </location>
</feature>
<proteinExistence type="predicted"/>
<name>A0AAV5K6M6_9ROSI</name>
<dbReference type="EMBL" id="BPVZ01000051">
    <property type="protein sequence ID" value="GKV18705.1"/>
    <property type="molecule type" value="Genomic_DNA"/>
</dbReference>
<reference evidence="2 3" key="1">
    <citation type="journal article" date="2021" name="Commun. Biol.">
        <title>The genome of Shorea leprosula (Dipterocarpaceae) highlights the ecological relevance of drought in aseasonal tropical rainforests.</title>
        <authorList>
            <person name="Ng K.K.S."/>
            <person name="Kobayashi M.J."/>
            <person name="Fawcett J.A."/>
            <person name="Hatakeyama M."/>
            <person name="Paape T."/>
            <person name="Ng C.H."/>
            <person name="Ang C.C."/>
            <person name="Tnah L.H."/>
            <person name="Lee C.T."/>
            <person name="Nishiyama T."/>
            <person name="Sese J."/>
            <person name="O'Brien M.J."/>
            <person name="Copetti D."/>
            <person name="Mohd Noor M.I."/>
            <person name="Ong R.C."/>
            <person name="Putra M."/>
            <person name="Sireger I.Z."/>
            <person name="Indrioko S."/>
            <person name="Kosugi Y."/>
            <person name="Izuno A."/>
            <person name="Isagi Y."/>
            <person name="Lee S.L."/>
            <person name="Shimizu K.K."/>
        </authorList>
    </citation>
    <scope>NUCLEOTIDE SEQUENCE [LARGE SCALE GENOMIC DNA]</scope>
    <source>
        <strain evidence="2">214</strain>
    </source>
</reference>
<feature type="compositionally biased region" description="Polar residues" evidence="1">
    <location>
        <begin position="28"/>
        <end position="37"/>
    </location>
</feature>
<dbReference type="AlphaFoldDB" id="A0AAV5K6M6"/>
<evidence type="ECO:0000256" key="1">
    <source>
        <dbReference type="SAM" id="MobiDB-lite"/>
    </source>
</evidence>